<evidence type="ECO:0000313" key="2">
    <source>
        <dbReference type="Proteomes" id="UP001501759"/>
    </source>
</evidence>
<sequence>MLMTLSLTPSTSVTPPESPVPVVPVLAEDDAVELPAYLVTAARTQLAEASEYAPMRLLTAAGRLAANRRLPRSRGRCARS</sequence>
<proteinExistence type="predicted"/>
<protein>
    <submittedName>
        <fullName evidence="1">Uncharacterized protein</fullName>
    </submittedName>
</protein>
<dbReference type="Proteomes" id="UP001501759">
    <property type="component" value="Unassembled WGS sequence"/>
</dbReference>
<keyword evidence="2" id="KW-1185">Reference proteome</keyword>
<evidence type="ECO:0000313" key="1">
    <source>
        <dbReference type="EMBL" id="GAA5022893.1"/>
    </source>
</evidence>
<dbReference type="Pfam" id="PF19585">
    <property type="entry name" value="DUF6092"/>
    <property type="match status" value="1"/>
</dbReference>
<reference evidence="2" key="1">
    <citation type="journal article" date="2019" name="Int. J. Syst. Evol. Microbiol.">
        <title>The Global Catalogue of Microorganisms (GCM) 10K type strain sequencing project: providing services to taxonomists for standard genome sequencing and annotation.</title>
        <authorList>
            <consortium name="The Broad Institute Genomics Platform"/>
            <consortium name="The Broad Institute Genome Sequencing Center for Infectious Disease"/>
            <person name="Wu L."/>
            <person name="Ma J."/>
        </authorList>
    </citation>
    <scope>NUCLEOTIDE SEQUENCE [LARGE SCALE GENOMIC DNA]</scope>
    <source>
        <strain evidence="2">JCM 18409</strain>
    </source>
</reference>
<dbReference type="InterPro" id="IPR046074">
    <property type="entry name" value="DUF6092"/>
</dbReference>
<organism evidence="1 2">
    <name type="scientific">Streptomyces siamensis</name>
    <dbReference type="NCBI Taxonomy" id="1274986"/>
    <lineage>
        <taxon>Bacteria</taxon>
        <taxon>Bacillati</taxon>
        <taxon>Actinomycetota</taxon>
        <taxon>Actinomycetes</taxon>
        <taxon>Kitasatosporales</taxon>
        <taxon>Streptomycetaceae</taxon>
        <taxon>Streptomyces</taxon>
    </lineage>
</organism>
<comment type="caution">
    <text evidence="1">The sequence shown here is derived from an EMBL/GenBank/DDBJ whole genome shotgun (WGS) entry which is preliminary data.</text>
</comment>
<name>A0ABP9J7G4_9ACTN</name>
<accession>A0ABP9J7G4</accession>
<gene>
    <name evidence="1" type="ORF">GCM10023335_55160</name>
</gene>
<dbReference type="EMBL" id="BAABKB010000023">
    <property type="protein sequence ID" value="GAA5022893.1"/>
    <property type="molecule type" value="Genomic_DNA"/>
</dbReference>